<proteinExistence type="predicted"/>
<evidence type="ECO:0000313" key="8">
    <source>
        <dbReference type="Proteomes" id="UP000033907"/>
    </source>
</evidence>
<keyword evidence="5" id="KW-0175">Coiled coil</keyword>
<reference evidence="7 8" key="1">
    <citation type="journal article" date="2015" name="Nature">
        <title>rRNA introns, odd ribosomes, and small enigmatic genomes across a large radiation of phyla.</title>
        <authorList>
            <person name="Brown C.T."/>
            <person name="Hug L.A."/>
            <person name="Thomas B.C."/>
            <person name="Sharon I."/>
            <person name="Castelle C.J."/>
            <person name="Singh A."/>
            <person name="Wilkins M.J."/>
            <person name="Williams K.H."/>
            <person name="Banfield J.F."/>
        </authorList>
    </citation>
    <scope>NUCLEOTIDE SEQUENCE [LARGE SCALE GENOMIC DNA]</scope>
</reference>
<evidence type="ECO:0000313" key="7">
    <source>
        <dbReference type="EMBL" id="KKT11348.1"/>
    </source>
</evidence>
<evidence type="ECO:0000256" key="3">
    <source>
        <dbReference type="ARBA" id="ARBA00022801"/>
    </source>
</evidence>
<protein>
    <submittedName>
        <fullName evidence="7">Peptidase M10A and M12B matrixin and adamalysin</fullName>
    </submittedName>
</protein>
<sequence>MKKIFKILIPLLLLGAITYQYRDILITRFFPLAPCTKPISYALGTFDAKFGISEKYFLNALLEAEAIWEKPFGRELFTYVPEDLSSDVLKINLIHDYRQEATNKLTDLGIVVQNNRASYDMLKIKFTELKAEFAAAKDNYDARVENYNDRLEAYEKLVQYWNARGGAPKKEYDELQAEKSVLDAQASGLKALEAQINEMITEINSMVVVLNRLANTLNLSVEKYNTVGASRGESFEEGVYFVEGSKREIDIYEFSSREKLVRVLAHELGHALDLDHVDDPKAIMYRLNQGDTEKLTNADLEALNAHCGVK</sequence>
<comment type="caution">
    <text evidence="7">The sequence shown here is derived from an EMBL/GenBank/DDBJ whole genome shotgun (WGS) entry which is preliminary data.</text>
</comment>
<dbReference type="Gene3D" id="3.40.390.10">
    <property type="entry name" value="Collagenase (Catalytic Domain)"/>
    <property type="match status" value="1"/>
</dbReference>
<dbReference type="GO" id="GO:0031012">
    <property type="term" value="C:extracellular matrix"/>
    <property type="evidence" value="ECO:0007669"/>
    <property type="project" value="InterPro"/>
</dbReference>
<evidence type="ECO:0000256" key="1">
    <source>
        <dbReference type="ARBA" id="ARBA00022670"/>
    </source>
</evidence>
<feature type="domain" description="Peptidase M10 metallopeptidase" evidence="6">
    <location>
        <begin position="255"/>
        <end position="303"/>
    </location>
</feature>
<feature type="coiled-coil region" evidence="5">
    <location>
        <begin position="119"/>
        <end position="164"/>
    </location>
</feature>
<dbReference type="Proteomes" id="UP000033907">
    <property type="component" value="Unassembled WGS sequence"/>
</dbReference>
<dbReference type="GO" id="GO:0008270">
    <property type="term" value="F:zinc ion binding"/>
    <property type="evidence" value="ECO:0007669"/>
    <property type="project" value="InterPro"/>
</dbReference>
<dbReference type="GO" id="GO:0004222">
    <property type="term" value="F:metalloendopeptidase activity"/>
    <property type="evidence" value="ECO:0007669"/>
    <property type="project" value="InterPro"/>
</dbReference>
<dbReference type="InterPro" id="IPR001818">
    <property type="entry name" value="Pept_M10_metallopeptidase"/>
</dbReference>
<dbReference type="InterPro" id="IPR024079">
    <property type="entry name" value="MetalloPept_cat_dom_sf"/>
</dbReference>
<dbReference type="SUPFAM" id="SSF55486">
    <property type="entry name" value="Metalloproteases ('zincins'), catalytic domain"/>
    <property type="match status" value="1"/>
</dbReference>
<keyword evidence="2" id="KW-0479">Metal-binding</keyword>
<dbReference type="EMBL" id="LCGH01000007">
    <property type="protein sequence ID" value="KKT11348.1"/>
    <property type="molecule type" value="Genomic_DNA"/>
</dbReference>
<dbReference type="Pfam" id="PF00413">
    <property type="entry name" value="Peptidase_M10"/>
    <property type="match status" value="1"/>
</dbReference>
<name>A0A0G1ENG4_9BACT</name>
<evidence type="ECO:0000256" key="2">
    <source>
        <dbReference type="ARBA" id="ARBA00022723"/>
    </source>
</evidence>
<dbReference type="SUPFAM" id="SSF58100">
    <property type="entry name" value="Bacterial hemolysins"/>
    <property type="match status" value="1"/>
</dbReference>
<dbReference type="GO" id="GO:0006508">
    <property type="term" value="P:proteolysis"/>
    <property type="evidence" value="ECO:0007669"/>
    <property type="project" value="UniProtKB-KW"/>
</dbReference>
<gene>
    <name evidence="7" type="ORF">UV91_C0007G0048</name>
</gene>
<dbReference type="AlphaFoldDB" id="A0A0G1ENG4"/>
<keyword evidence="1" id="KW-0645">Protease</keyword>
<evidence type="ECO:0000256" key="4">
    <source>
        <dbReference type="ARBA" id="ARBA00022833"/>
    </source>
</evidence>
<accession>A0A0G1ENG4</accession>
<keyword evidence="4" id="KW-0862">Zinc</keyword>
<keyword evidence="3" id="KW-0378">Hydrolase</keyword>
<evidence type="ECO:0000256" key="5">
    <source>
        <dbReference type="SAM" id="Coils"/>
    </source>
</evidence>
<organism evidence="7 8">
    <name type="scientific">Candidatus Nomurabacteria bacterium GW2011_GWF2_43_24</name>
    <dbReference type="NCBI Taxonomy" id="1618778"/>
    <lineage>
        <taxon>Bacteria</taxon>
        <taxon>Candidatus Nomuraibacteriota</taxon>
    </lineage>
</organism>
<evidence type="ECO:0000259" key="6">
    <source>
        <dbReference type="Pfam" id="PF00413"/>
    </source>
</evidence>